<keyword evidence="8" id="KW-1185">Reference proteome</keyword>
<comment type="similarity">
    <text evidence="2">Belongs to the histone deacetylase family.</text>
</comment>
<dbReference type="Gene3D" id="3.40.800.20">
    <property type="entry name" value="Histone deacetylase domain"/>
    <property type="match status" value="1"/>
</dbReference>
<evidence type="ECO:0000259" key="6">
    <source>
        <dbReference type="Pfam" id="PF00850"/>
    </source>
</evidence>
<dbReference type="InterPro" id="IPR023696">
    <property type="entry name" value="Ureohydrolase_dom_sf"/>
</dbReference>
<evidence type="ECO:0000256" key="3">
    <source>
        <dbReference type="ARBA" id="ARBA00022723"/>
    </source>
</evidence>
<dbReference type="InterPro" id="IPR037138">
    <property type="entry name" value="His_deacetylse_dom_sf"/>
</dbReference>
<dbReference type="PANTHER" id="PTHR10625">
    <property type="entry name" value="HISTONE DEACETYLASE HDAC1-RELATED"/>
    <property type="match status" value="1"/>
</dbReference>
<keyword evidence="3" id="KW-0479">Metal-binding</keyword>
<dbReference type="EMBL" id="PUEJ01000009">
    <property type="protein sequence ID" value="PRH85332.1"/>
    <property type="molecule type" value="Genomic_DNA"/>
</dbReference>
<comment type="cofactor">
    <cofactor evidence="1">
        <name>Zn(2+)</name>
        <dbReference type="ChEBI" id="CHEBI:29105"/>
    </cofactor>
</comment>
<keyword evidence="4 7" id="KW-0378">Hydrolase</keyword>
<comment type="caution">
    <text evidence="7">The sequence shown here is derived from an EMBL/GenBank/DDBJ whole genome shotgun (WGS) entry which is preliminary data.</text>
</comment>
<dbReference type="InterPro" id="IPR000286">
    <property type="entry name" value="HDACs"/>
</dbReference>
<evidence type="ECO:0000256" key="5">
    <source>
        <dbReference type="ARBA" id="ARBA00022833"/>
    </source>
</evidence>
<dbReference type="GO" id="GO:0040029">
    <property type="term" value="P:epigenetic regulation of gene expression"/>
    <property type="evidence" value="ECO:0007669"/>
    <property type="project" value="TreeGrafter"/>
</dbReference>
<gene>
    <name evidence="7" type="ORF">C5L14_23100</name>
</gene>
<sequence>MKTFYTADHHLHHSGMELSFGKIVETFEKPERAEIILARVKEVGLGPVLTPQDYEIAPIKRIHTPDYVDFLKGVYEEWRAAGRDGEVWPYSWRHRSMPPIDKAPNGLDARLSYYSFDMAGSITATTWQAAKRAADTALAGADAVLGGERTAFSLCRPPGHHAGRDFFGGYCYLNNAAIAVQRFRDAGRSRVAVLDVDYHHGNGTQEIFYDRADVLVASMHGDPDFEFPFHLGYARERGEGAGEGFNLNYPLPSGTQWPEWSAAFEDACRRIAAFDAQALVVSLGVDTYKDDPISQFKLDSPHFSEIGARIAALSLPTLFVMEGGYAVGALGVNAVNVLTSFEQAGG</sequence>
<evidence type="ECO:0000256" key="4">
    <source>
        <dbReference type="ARBA" id="ARBA00022801"/>
    </source>
</evidence>
<organism evidence="7 8">
    <name type="scientific">Labrys okinawensis</name>
    <dbReference type="NCBI Taxonomy" id="346911"/>
    <lineage>
        <taxon>Bacteria</taxon>
        <taxon>Pseudomonadati</taxon>
        <taxon>Pseudomonadota</taxon>
        <taxon>Alphaproteobacteria</taxon>
        <taxon>Hyphomicrobiales</taxon>
        <taxon>Xanthobacteraceae</taxon>
        <taxon>Labrys</taxon>
    </lineage>
</organism>
<keyword evidence="5" id="KW-0862">Zinc</keyword>
<dbReference type="GO" id="GO:0004407">
    <property type="term" value="F:histone deacetylase activity"/>
    <property type="evidence" value="ECO:0007669"/>
    <property type="project" value="TreeGrafter"/>
</dbReference>
<dbReference type="InterPro" id="IPR023801">
    <property type="entry name" value="His_deacetylse_dom"/>
</dbReference>
<accession>A0A2S9Q7K2</accession>
<name>A0A2S9Q7K2_9HYPH</name>
<dbReference type="GO" id="GO:0046872">
    <property type="term" value="F:metal ion binding"/>
    <property type="evidence" value="ECO:0007669"/>
    <property type="project" value="UniProtKB-KW"/>
</dbReference>
<dbReference type="CDD" id="cd10001">
    <property type="entry name" value="HDAC_classII_APAH"/>
    <property type="match status" value="1"/>
</dbReference>
<proteinExistence type="inferred from homology"/>
<dbReference type="AlphaFoldDB" id="A0A2S9Q7K2"/>
<dbReference type="RefSeq" id="WP_105864421.1">
    <property type="nucleotide sequence ID" value="NZ_PUEJ01000009.1"/>
</dbReference>
<evidence type="ECO:0000256" key="2">
    <source>
        <dbReference type="ARBA" id="ARBA00005947"/>
    </source>
</evidence>
<dbReference type="Proteomes" id="UP000237682">
    <property type="component" value="Unassembled WGS sequence"/>
</dbReference>
<dbReference type="PANTHER" id="PTHR10625:SF17">
    <property type="entry name" value="HISTONE DEACETYLASE 8"/>
    <property type="match status" value="1"/>
</dbReference>
<dbReference type="SUPFAM" id="SSF52768">
    <property type="entry name" value="Arginase/deacetylase"/>
    <property type="match status" value="1"/>
</dbReference>
<protein>
    <submittedName>
        <fullName evidence="7">Acetylpolyamine amidohydrolase</fullName>
    </submittedName>
</protein>
<evidence type="ECO:0000313" key="7">
    <source>
        <dbReference type="EMBL" id="PRH85332.1"/>
    </source>
</evidence>
<evidence type="ECO:0000313" key="8">
    <source>
        <dbReference type="Proteomes" id="UP000237682"/>
    </source>
</evidence>
<dbReference type="GO" id="GO:0016787">
    <property type="term" value="F:hydrolase activity"/>
    <property type="evidence" value="ECO:0007669"/>
    <property type="project" value="UniProtKB-KW"/>
</dbReference>
<evidence type="ECO:0000256" key="1">
    <source>
        <dbReference type="ARBA" id="ARBA00001947"/>
    </source>
</evidence>
<dbReference type="PRINTS" id="PR01270">
    <property type="entry name" value="HDASUPER"/>
</dbReference>
<feature type="domain" description="Histone deacetylase" evidence="6">
    <location>
        <begin position="28"/>
        <end position="337"/>
    </location>
</feature>
<dbReference type="OrthoDB" id="9808367at2"/>
<dbReference type="Pfam" id="PF00850">
    <property type="entry name" value="Hist_deacetyl"/>
    <property type="match status" value="1"/>
</dbReference>
<reference evidence="7 8" key="1">
    <citation type="submission" date="2018-02" db="EMBL/GenBank/DDBJ databases">
        <title>Whole genome sequencing of endophytic bacterium.</title>
        <authorList>
            <person name="Eedara R."/>
            <person name="Podile A.R."/>
        </authorList>
    </citation>
    <scope>NUCLEOTIDE SEQUENCE [LARGE SCALE GENOMIC DNA]</scope>
    <source>
        <strain evidence="7 8">RP1T</strain>
    </source>
</reference>